<dbReference type="Proteomes" id="UP000321926">
    <property type="component" value="Unassembled WGS sequence"/>
</dbReference>
<evidence type="ECO:0000259" key="7">
    <source>
        <dbReference type="Pfam" id="PF04357"/>
    </source>
</evidence>
<comment type="subcellular location">
    <subcellularLocation>
        <location evidence="1">Membrane</location>
        <topology evidence="1">Single-pass membrane protein</topology>
    </subcellularLocation>
</comment>
<keyword evidence="2 6" id="KW-0812">Transmembrane</keyword>
<feature type="domain" description="Translocation and assembly module TamB C-terminal" evidence="7">
    <location>
        <begin position="1155"/>
        <end position="1209"/>
    </location>
</feature>
<evidence type="ECO:0000313" key="9">
    <source>
        <dbReference type="Proteomes" id="UP000321926"/>
    </source>
</evidence>
<feature type="domain" description="Translocation and assembly module TamB C-terminal" evidence="7">
    <location>
        <begin position="1231"/>
        <end position="1686"/>
    </location>
</feature>
<evidence type="ECO:0000256" key="6">
    <source>
        <dbReference type="SAM" id="Phobius"/>
    </source>
</evidence>
<dbReference type="InterPro" id="IPR052894">
    <property type="entry name" value="AsmA-related"/>
</dbReference>
<dbReference type="EMBL" id="VRTY01000044">
    <property type="protein sequence ID" value="TXK45312.1"/>
    <property type="molecule type" value="Genomic_DNA"/>
</dbReference>
<dbReference type="InterPro" id="IPR007452">
    <property type="entry name" value="TamB_C"/>
</dbReference>
<accession>A0A5C8K6P6</accession>
<dbReference type="Pfam" id="PF05359">
    <property type="entry name" value="DUF748"/>
    <property type="match status" value="1"/>
</dbReference>
<evidence type="ECO:0000256" key="2">
    <source>
        <dbReference type="ARBA" id="ARBA00022692"/>
    </source>
</evidence>
<dbReference type="Pfam" id="PF04357">
    <property type="entry name" value="TamB"/>
    <property type="match status" value="2"/>
</dbReference>
<dbReference type="PANTHER" id="PTHR30441">
    <property type="entry name" value="DUF748 DOMAIN-CONTAINING PROTEIN"/>
    <property type="match status" value="1"/>
</dbReference>
<evidence type="ECO:0000256" key="5">
    <source>
        <dbReference type="SAM" id="MobiDB-lite"/>
    </source>
</evidence>
<dbReference type="InterPro" id="IPR008023">
    <property type="entry name" value="DUF748"/>
</dbReference>
<evidence type="ECO:0000256" key="4">
    <source>
        <dbReference type="ARBA" id="ARBA00023136"/>
    </source>
</evidence>
<evidence type="ECO:0000313" key="8">
    <source>
        <dbReference type="EMBL" id="TXK45312.1"/>
    </source>
</evidence>
<evidence type="ECO:0000256" key="1">
    <source>
        <dbReference type="ARBA" id="ARBA00004167"/>
    </source>
</evidence>
<name>A0A5C8K6P6_9BACT</name>
<dbReference type="OrthoDB" id="9811276at2"/>
<sequence>MSPKNSYFLKHSLSFCRFLRKVNSETKHRLPIASAKHIGKVFLKILLWLLIFIVGLLVLIIVALQFPQVQHFAAQKGASYLAKTLDTRVEIGGFTTDWRNSIVLKEVYLEDQQQDTLWYSERLGVDLKIFSLLKGEINIGTIDLQNATAKVHIRPDSSANFDFIMEAFASDTTTAPVDTTATAMKLNLDVINLENIYLDFRDEAGGNLIKGRIGKFLTTMDELDLENEIYRVDEIELRNTAFSFIQTKLPVETEESEPLEMQFGLNRVQLQNIDLSYHSQVANQRIELKLGDSELVTDDIDIPNAKIDLKSFDLHNTSLVYVQEKYKSADSLSVNPARTAEKLDETVEETQGQPVNWVIDLNEMDISGLQVKFDNFNTPAQPRGMDYDHLLFKDVELNAKNFVFSQNQIEIDLNQLKLAEKSGFRVNNFQAAIRVDSTSASLTNLDLQTDNSNFGPELVVRYPSLDAVAENPELLAFSLDLQGSRIGMKDVGFFAPDLTVDPAFRKIANSTIRIDGQASGALNDVVTINKLQIAGLQGTRADVSGSVRNPMNPDRMYLNLRINQFATTRTDVQALSPPGVLPPDIRIPNTISMTGNYRGTLTNFDADANVRSSVGNITANVDMQPGPAGAEPFRATVNVNQLDLGQILIDTLGLGRVSMQLTASGTGMDPETMRAQVKANIREFNYNDYTYSNILANATINQNIYTVNATSEDQNLDFVLNADVNMRNAEQPAYAFTLELDSVDLKALNLYPDDLAMKGYVKGNFRGADASTISGTMEMRDFLIRQNQHTFPIDSLGLTLDQTGPGVALQVASNLLDANMRFRNSLATLPTALEKHFSNFFDLHPDPPYPADSNLEDFTVEINLKRTDLITAFVPDLEALNITSPITASYNGQTNELNMDAAISLIEYTDFVLKNLSLQVRGNREQLGYQLNLQELSSPALMVQNIALDGAARDNDISTRLSISENNGNEQFVIGGLLNSLDTGYRFSFAQDQLVINGDRWTVPEENYLQFDTNLLYANNIRLERGNSYLLVNSIGEATSNAPLQVEFANFDIAYLMESFQQEDSMIAGIINGEATIRNLMEGTMAFTSDITLSDLAYMGVPVGNIGVLASTDDGTRYNLEAGLTGNGNQLKITGFYEAQPNESLLNLDANIGSINLAALEGFTMGMVKDMGGNISGRLRITGTVDDPNISGDLNFNQAQFNVAMLNSVYRLQNERLVFNEQGINFPNFTLTDSLNNTMVVKGNILTQDYLDYQFDLRVNSDRFLAMNSTAQDNDLFYGTVLLGANAKITGDMAHPVLDLNVSVLDGSDFTAVIPADEAGAAEREGIVEFVQLNDALTAIVGRELEDSTATGFVGADINVSLKVTDATPMTIIIDPATGDNLVVRGNADPLVIGIQPSGQINMSGRYEITEGQYSMDFYDLVSRQLDIAEGSYIAWTGDPLYADVNITTIYNVRTAPMELLQDQAQGQVQPAWRNQLPFEVQVIVTGEIMKPEIGFDIELPEEERGSGVGALVTEQLAVLRQDENEMSKQVFSLLVLGRFMALDPLASTGGSLAASARGSLSSVMTDQLNALTDRYAGGLGLEVGVNSYEDYSSGSAEGRTDLNVAVRQQFLNDRLTVRVGTDIGIEGQSENTNSMSGFGGDVSVEYSITKDGRLRVRGFQRNQYEGYLEGDVRATGLSLIFEREYDDFADLFRNVEKRQEKMEERRKESAQKLKTEAIE</sequence>
<protein>
    <submittedName>
        <fullName evidence="8">AsmA family protein</fullName>
    </submittedName>
</protein>
<proteinExistence type="predicted"/>
<dbReference type="GO" id="GO:0005886">
    <property type="term" value="C:plasma membrane"/>
    <property type="evidence" value="ECO:0007669"/>
    <property type="project" value="InterPro"/>
</dbReference>
<keyword evidence="4 6" id="KW-0472">Membrane</keyword>
<comment type="caution">
    <text evidence="8">The sequence shown here is derived from an EMBL/GenBank/DDBJ whole genome shotgun (WGS) entry which is preliminary data.</text>
</comment>
<dbReference type="GO" id="GO:0090313">
    <property type="term" value="P:regulation of protein targeting to membrane"/>
    <property type="evidence" value="ECO:0007669"/>
    <property type="project" value="TreeGrafter"/>
</dbReference>
<organism evidence="8 9">
    <name type="scientific">Pontibacter qinzhouensis</name>
    <dbReference type="NCBI Taxonomy" id="2603253"/>
    <lineage>
        <taxon>Bacteria</taxon>
        <taxon>Pseudomonadati</taxon>
        <taxon>Bacteroidota</taxon>
        <taxon>Cytophagia</taxon>
        <taxon>Cytophagales</taxon>
        <taxon>Hymenobacteraceae</taxon>
        <taxon>Pontibacter</taxon>
    </lineage>
</organism>
<reference evidence="8 9" key="1">
    <citation type="submission" date="2019-08" db="EMBL/GenBank/DDBJ databases">
        <authorList>
            <person name="Shi S."/>
        </authorList>
    </citation>
    <scope>NUCLEOTIDE SEQUENCE [LARGE SCALE GENOMIC DNA]</scope>
    <source>
        <strain evidence="8 9">GY10130</strain>
    </source>
</reference>
<dbReference type="RefSeq" id="WP_147922141.1">
    <property type="nucleotide sequence ID" value="NZ_VRTY01000044.1"/>
</dbReference>
<evidence type="ECO:0000256" key="3">
    <source>
        <dbReference type="ARBA" id="ARBA00022989"/>
    </source>
</evidence>
<feature type="region of interest" description="Disordered" evidence="5">
    <location>
        <begin position="1700"/>
        <end position="1720"/>
    </location>
</feature>
<keyword evidence="3 6" id="KW-1133">Transmembrane helix</keyword>
<dbReference type="PANTHER" id="PTHR30441:SF8">
    <property type="entry name" value="DUF748 DOMAIN-CONTAINING PROTEIN"/>
    <property type="match status" value="1"/>
</dbReference>
<keyword evidence="9" id="KW-1185">Reference proteome</keyword>
<gene>
    <name evidence="8" type="ORF">FVR03_12785</name>
</gene>
<feature type="transmembrane region" description="Helical" evidence="6">
    <location>
        <begin position="45"/>
        <end position="66"/>
    </location>
</feature>
<dbReference type="GO" id="GO:0009306">
    <property type="term" value="P:protein secretion"/>
    <property type="evidence" value="ECO:0007669"/>
    <property type="project" value="InterPro"/>
</dbReference>